<reference evidence="3" key="1">
    <citation type="submission" date="2020-10" db="EMBL/GenBank/DDBJ databases">
        <authorList>
            <person name="Kikuchi T."/>
        </authorList>
    </citation>
    <scope>NUCLEOTIDE SEQUENCE</scope>
    <source>
        <strain evidence="3">NKZ352</strain>
    </source>
</reference>
<dbReference type="CDD" id="cd00519">
    <property type="entry name" value="Lipase_3"/>
    <property type="match status" value="1"/>
</dbReference>
<evidence type="ECO:0000313" key="4">
    <source>
        <dbReference type="Proteomes" id="UP000835052"/>
    </source>
</evidence>
<evidence type="ECO:0000256" key="1">
    <source>
        <dbReference type="SAM" id="SignalP"/>
    </source>
</evidence>
<proteinExistence type="predicted"/>
<dbReference type="PANTHER" id="PTHR45908:SF11">
    <property type="entry name" value="FUNGAL LIPASE-LIKE DOMAIN-CONTAINING PROTEIN"/>
    <property type="match status" value="1"/>
</dbReference>
<dbReference type="InterPro" id="IPR029058">
    <property type="entry name" value="AB_hydrolase_fold"/>
</dbReference>
<dbReference type="Gene3D" id="3.40.50.1820">
    <property type="entry name" value="alpha/beta hydrolase"/>
    <property type="match status" value="1"/>
</dbReference>
<accession>A0A8S1HGI5</accession>
<dbReference type="EMBL" id="CAJGYM010000041">
    <property type="protein sequence ID" value="CAD6194082.1"/>
    <property type="molecule type" value="Genomic_DNA"/>
</dbReference>
<feature type="domain" description="Fungal lipase-type" evidence="2">
    <location>
        <begin position="126"/>
        <end position="261"/>
    </location>
</feature>
<dbReference type="PANTHER" id="PTHR45908">
    <property type="entry name" value="PROTEIN CBG11750-RELATED"/>
    <property type="match status" value="1"/>
</dbReference>
<comment type="caution">
    <text evidence="3">The sequence shown here is derived from an EMBL/GenBank/DDBJ whole genome shotgun (WGS) entry which is preliminary data.</text>
</comment>
<protein>
    <recommendedName>
        <fullName evidence="2">Fungal lipase-type domain-containing protein</fullName>
    </recommendedName>
</protein>
<dbReference type="GO" id="GO:0006629">
    <property type="term" value="P:lipid metabolic process"/>
    <property type="evidence" value="ECO:0007669"/>
    <property type="project" value="InterPro"/>
</dbReference>
<name>A0A8S1HGI5_9PELO</name>
<dbReference type="Pfam" id="PF01764">
    <property type="entry name" value="Lipase_3"/>
    <property type="match status" value="1"/>
</dbReference>
<feature type="chain" id="PRO_5035926259" description="Fungal lipase-type domain-containing protein" evidence="1">
    <location>
        <begin position="16"/>
        <end position="326"/>
    </location>
</feature>
<keyword evidence="4" id="KW-1185">Reference proteome</keyword>
<dbReference type="InterPro" id="IPR002921">
    <property type="entry name" value="Fungal_lipase-type"/>
</dbReference>
<organism evidence="3 4">
    <name type="scientific">Caenorhabditis auriculariae</name>
    <dbReference type="NCBI Taxonomy" id="2777116"/>
    <lineage>
        <taxon>Eukaryota</taxon>
        <taxon>Metazoa</taxon>
        <taxon>Ecdysozoa</taxon>
        <taxon>Nematoda</taxon>
        <taxon>Chromadorea</taxon>
        <taxon>Rhabditida</taxon>
        <taxon>Rhabditina</taxon>
        <taxon>Rhabditomorpha</taxon>
        <taxon>Rhabditoidea</taxon>
        <taxon>Rhabditidae</taxon>
        <taxon>Peloderinae</taxon>
        <taxon>Caenorhabditis</taxon>
    </lineage>
</organism>
<dbReference type="OrthoDB" id="426718at2759"/>
<dbReference type="SUPFAM" id="SSF53474">
    <property type="entry name" value="alpha/beta-Hydrolases"/>
    <property type="match status" value="1"/>
</dbReference>
<gene>
    <name evidence="3" type="ORF">CAUJ_LOCUS10001</name>
</gene>
<feature type="signal peptide" evidence="1">
    <location>
        <begin position="1"/>
        <end position="15"/>
    </location>
</feature>
<dbReference type="Proteomes" id="UP000835052">
    <property type="component" value="Unassembled WGS sequence"/>
</dbReference>
<keyword evidence="1" id="KW-0732">Signal</keyword>
<evidence type="ECO:0000313" key="3">
    <source>
        <dbReference type="EMBL" id="CAD6194082.1"/>
    </source>
</evidence>
<dbReference type="AlphaFoldDB" id="A0A8S1HGI5"/>
<sequence>MRGFLLAAFVLAVYADDCTDCLSSGKHFCATASKCNVPACPQAITRALNCPRLPKEGYGYNDTFVRNTALVTISAAYNDNPQLCFNKQLPSMKVSKIISVNCSAFGPQTDCFGYTAVDTVQRVILMTFRGTLGDLQLGDELDSFFRKKKPFFDSGNILEYFYDGFMFMWNGGMQADIRQLKFLYPGYTLWVHGHSLGGAMASVGASYVVKSGLFDGKDVKLITFGQPRTGDYAYADWHETAFPYSYRVIHHKDITPHIPPQEGADEYFHHRTEVWYNNDMLPGQPFTICKEADGLFCSATQVELSVSDHTYYFGKQIIDWAMAGCP</sequence>
<evidence type="ECO:0000259" key="2">
    <source>
        <dbReference type="Pfam" id="PF01764"/>
    </source>
</evidence>